<dbReference type="EMBL" id="JABFTP020000062">
    <property type="protein sequence ID" value="KAL3273638.1"/>
    <property type="molecule type" value="Genomic_DNA"/>
</dbReference>
<organism evidence="1 2">
    <name type="scientific">Cryptolaemus montrouzieri</name>
    <dbReference type="NCBI Taxonomy" id="559131"/>
    <lineage>
        <taxon>Eukaryota</taxon>
        <taxon>Metazoa</taxon>
        <taxon>Ecdysozoa</taxon>
        <taxon>Arthropoda</taxon>
        <taxon>Hexapoda</taxon>
        <taxon>Insecta</taxon>
        <taxon>Pterygota</taxon>
        <taxon>Neoptera</taxon>
        <taxon>Endopterygota</taxon>
        <taxon>Coleoptera</taxon>
        <taxon>Polyphaga</taxon>
        <taxon>Cucujiformia</taxon>
        <taxon>Coccinelloidea</taxon>
        <taxon>Coccinellidae</taxon>
        <taxon>Scymninae</taxon>
        <taxon>Scymnini</taxon>
        <taxon>Cryptolaemus</taxon>
    </lineage>
</organism>
<dbReference type="Proteomes" id="UP001516400">
    <property type="component" value="Unassembled WGS sequence"/>
</dbReference>
<name>A0ABD2N4U7_9CUCU</name>
<evidence type="ECO:0000313" key="1">
    <source>
        <dbReference type="EMBL" id="KAL3273638.1"/>
    </source>
</evidence>
<sequence length="129" mass="14750">MSNIDILVLTEIWLNESQGNSVNIEHISSNVVTAETFGNNAYIHIKIPAYKVNIIAVYKKTRALQNNFLEKMDNVLNVKNAICLCDLSICLLDKKPIYKKYISILQSKSYETKNSTEMDDYTRVDKRTG</sequence>
<dbReference type="AlphaFoldDB" id="A0ABD2N4U7"/>
<evidence type="ECO:0000313" key="2">
    <source>
        <dbReference type="Proteomes" id="UP001516400"/>
    </source>
</evidence>
<comment type="caution">
    <text evidence="1">The sequence shown here is derived from an EMBL/GenBank/DDBJ whole genome shotgun (WGS) entry which is preliminary data.</text>
</comment>
<proteinExistence type="predicted"/>
<keyword evidence="2" id="KW-1185">Reference proteome</keyword>
<protein>
    <submittedName>
        <fullName evidence="1">Uncharacterized protein</fullName>
    </submittedName>
</protein>
<accession>A0ABD2N4U7</accession>
<gene>
    <name evidence="1" type="ORF">HHI36_015069</name>
</gene>
<reference evidence="1 2" key="1">
    <citation type="journal article" date="2021" name="BMC Biol.">
        <title>Horizontally acquired antibacterial genes associated with adaptive radiation of ladybird beetles.</title>
        <authorList>
            <person name="Li H.S."/>
            <person name="Tang X.F."/>
            <person name="Huang Y.H."/>
            <person name="Xu Z.Y."/>
            <person name="Chen M.L."/>
            <person name="Du X.Y."/>
            <person name="Qiu B.Y."/>
            <person name="Chen P.T."/>
            <person name="Zhang W."/>
            <person name="Slipinski A."/>
            <person name="Escalona H.E."/>
            <person name="Waterhouse R.M."/>
            <person name="Zwick A."/>
            <person name="Pang H."/>
        </authorList>
    </citation>
    <scope>NUCLEOTIDE SEQUENCE [LARGE SCALE GENOMIC DNA]</scope>
    <source>
        <strain evidence="1">SYSU2018</strain>
    </source>
</reference>